<keyword evidence="2" id="KW-1185">Reference proteome</keyword>
<gene>
    <name evidence="1" type="ORF">L6164_021075</name>
</gene>
<proteinExistence type="predicted"/>
<organism evidence="1 2">
    <name type="scientific">Bauhinia variegata</name>
    <name type="common">Purple orchid tree</name>
    <name type="synonym">Phanera variegata</name>
    <dbReference type="NCBI Taxonomy" id="167791"/>
    <lineage>
        <taxon>Eukaryota</taxon>
        <taxon>Viridiplantae</taxon>
        <taxon>Streptophyta</taxon>
        <taxon>Embryophyta</taxon>
        <taxon>Tracheophyta</taxon>
        <taxon>Spermatophyta</taxon>
        <taxon>Magnoliopsida</taxon>
        <taxon>eudicotyledons</taxon>
        <taxon>Gunneridae</taxon>
        <taxon>Pentapetalae</taxon>
        <taxon>rosids</taxon>
        <taxon>fabids</taxon>
        <taxon>Fabales</taxon>
        <taxon>Fabaceae</taxon>
        <taxon>Cercidoideae</taxon>
        <taxon>Cercideae</taxon>
        <taxon>Bauhiniinae</taxon>
        <taxon>Bauhinia</taxon>
    </lineage>
</organism>
<name>A0ACB9MYP3_BAUVA</name>
<dbReference type="Proteomes" id="UP000828941">
    <property type="component" value="Chromosome 8"/>
</dbReference>
<evidence type="ECO:0000313" key="1">
    <source>
        <dbReference type="EMBL" id="KAI4328742.1"/>
    </source>
</evidence>
<reference evidence="1 2" key="1">
    <citation type="journal article" date="2022" name="DNA Res.">
        <title>Chromosomal-level genome assembly of the orchid tree Bauhinia variegata (Leguminosae; Cercidoideae) supports the allotetraploid origin hypothesis of Bauhinia.</title>
        <authorList>
            <person name="Zhong Y."/>
            <person name="Chen Y."/>
            <person name="Zheng D."/>
            <person name="Pang J."/>
            <person name="Liu Y."/>
            <person name="Luo S."/>
            <person name="Meng S."/>
            <person name="Qian L."/>
            <person name="Wei D."/>
            <person name="Dai S."/>
            <person name="Zhou R."/>
        </authorList>
    </citation>
    <scope>NUCLEOTIDE SEQUENCE [LARGE SCALE GENOMIC DNA]</scope>
    <source>
        <strain evidence="1">BV-YZ2020</strain>
    </source>
</reference>
<sequence length="175" mass="19122">MGVLQASSRTLEITVISGENFCVDRNPVTENAYVVVRAESINCYTTGMAREGDGYPSWNEKFSLDIPLQARSVSFEVQCKMSTDAVRPVGVARIAISDFLAGSVPPEKLQFLSYRLRNWDGRRNGIINFSVKVKAPEYSIPAMKPGKGTMLSSGMIELEVIGIPVVDKNSNEVAG</sequence>
<protein>
    <submittedName>
        <fullName evidence="1">Uncharacterized protein</fullName>
    </submittedName>
</protein>
<comment type="caution">
    <text evidence="1">The sequence shown here is derived from an EMBL/GenBank/DDBJ whole genome shotgun (WGS) entry which is preliminary data.</text>
</comment>
<dbReference type="EMBL" id="CM039433">
    <property type="protein sequence ID" value="KAI4328742.1"/>
    <property type="molecule type" value="Genomic_DNA"/>
</dbReference>
<accession>A0ACB9MYP3</accession>
<evidence type="ECO:0000313" key="2">
    <source>
        <dbReference type="Proteomes" id="UP000828941"/>
    </source>
</evidence>